<dbReference type="PANTHER" id="PTHR48475:SF2">
    <property type="entry name" value="RIBONUCLEASE H"/>
    <property type="match status" value="1"/>
</dbReference>
<accession>A0A371H7Q6</accession>
<dbReference type="AlphaFoldDB" id="A0A371H7Q6"/>
<reference evidence="1" key="1">
    <citation type="submission" date="2018-05" db="EMBL/GenBank/DDBJ databases">
        <title>Draft genome of Mucuna pruriens seed.</title>
        <authorList>
            <person name="Nnadi N.E."/>
            <person name="Vos R."/>
            <person name="Hasami M.H."/>
            <person name="Devisetty U.K."/>
            <person name="Aguiy J.C."/>
        </authorList>
    </citation>
    <scope>NUCLEOTIDE SEQUENCE [LARGE SCALE GENOMIC DNA]</scope>
    <source>
        <strain evidence="1">JCA_2017</strain>
    </source>
</reference>
<dbReference type="InterPro" id="IPR036397">
    <property type="entry name" value="RNaseH_sf"/>
</dbReference>
<dbReference type="Proteomes" id="UP000257109">
    <property type="component" value="Unassembled WGS sequence"/>
</dbReference>
<organism evidence="1 2">
    <name type="scientific">Mucuna pruriens</name>
    <name type="common">Velvet bean</name>
    <name type="synonym">Dolichos pruriens</name>
    <dbReference type="NCBI Taxonomy" id="157652"/>
    <lineage>
        <taxon>Eukaryota</taxon>
        <taxon>Viridiplantae</taxon>
        <taxon>Streptophyta</taxon>
        <taxon>Embryophyta</taxon>
        <taxon>Tracheophyta</taxon>
        <taxon>Spermatophyta</taxon>
        <taxon>Magnoliopsida</taxon>
        <taxon>eudicotyledons</taxon>
        <taxon>Gunneridae</taxon>
        <taxon>Pentapetalae</taxon>
        <taxon>rosids</taxon>
        <taxon>fabids</taxon>
        <taxon>Fabales</taxon>
        <taxon>Fabaceae</taxon>
        <taxon>Papilionoideae</taxon>
        <taxon>50 kb inversion clade</taxon>
        <taxon>NPAAA clade</taxon>
        <taxon>indigoferoid/millettioid clade</taxon>
        <taxon>Phaseoleae</taxon>
        <taxon>Mucuna</taxon>
    </lineage>
</organism>
<keyword evidence="2" id="KW-1185">Reference proteome</keyword>
<sequence>MEPPSHPNSRNLWWTPCHLGPSCPPTGFPNSGCFTLIEHPQTNKQAKSTNKVVLKGLRRRLEEAKGRWTKELPQVLWSYHTIPHSTTQEISFRLTLGADVVIPIEIGASSPRTTFFQPTQNEEAIRTNLTPRSLGGGTYQGVHS</sequence>
<dbReference type="Gene3D" id="3.30.420.10">
    <property type="entry name" value="Ribonuclease H-like superfamily/Ribonuclease H"/>
    <property type="match status" value="1"/>
</dbReference>
<protein>
    <submittedName>
        <fullName evidence="1">Uncharacterized protein</fullName>
    </submittedName>
</protein>
<dbReference type="EMBL" id="QJKJ01003395">
    <property type="protein sequence ID" value="RDX98703.1"/>
    <property type="molecule type" value="Genomic_DNA"/>
</dbReference>
<comment type="caution">
    <text evidence="1">The sequence shown here is derived from an EMBL/GenBank/DDBJ whole genome shotgun (WGS) entry which is preliminary data.</text>
</comment>
<evidence type="ECO:0000313" key="2">
    <source>
        <dbReference type="Proteomes" id="UP000257109"/>
    </source>
</evidence>
<name>A0A371H7Q6_MUCPR</name>
<dbReference type="SUPFAM" id="SSF53098">
    <property type="entry name" value="Ribonuclease H-like"/>
    <property type="match status" value="1"/>
</dbReference>
<dbReference type="InterPro" id="IPR012337">
    <property type="entry name" value="RNaseH-like_sf"/>
</dbReference>
<dbReference type="OrthoDB" id="1739513at2759"/>
<feature type="non-terminal residue" evidence="1">
    <location>
        <position position="1"/>
    </location>
</feature>
<evidence type="ECO:0000313" key="1">
    <source>
        <dbReference type="EMBL" id="RDX98703.1"/>
    </source>
</evidence>
<gene>
    <name evidence="1" type="ORF">CR513_18338</name>
</gene>
<proteinExistence type="predicted"/>
<dbReference type="PANTHER" id="PTHR48475">
    <property type="entry name" value="RIBONUCLEASE H"/>
    <property type="match status" value="1"/>
</dbReference>
<dbReference type="GO" id="GO:0003676">
    <property type="term" value="F:nucleic acid binding"/>
    <property type="evidence" value="ECO:0007669"/>
    <property type="project" value="InterPro"/>
</dbReference>